<dbReference type="EMBL" id="JABCKV010000848">
    <property type="protein sequence ID" value="KAG5640333.1"/>
    <property type="molecule type" value="Genomic_DNA"/>
</dbReference>
<evidence type="ECO:0000313" key="2">
    <source>
        <dbReference type="Proteomes" id="UP000775547"/>
    </source>
</evidence>
<comment type="caution">
    <text evidence="1">The sequence shown here is derived from an EMBL/GenBank/DDBJ whole genome shotgun (WGS) entry which is preliminary data.</text>
</comment>
<keyword evidence="2" id="KW-1185">Reference proteome</keyword>
<reference evidence="1" key="1">
    <citation type="submission" date="2020-07" db="EMBL/GenBank/DDBJ databases">
        <authorList>
            <person name="Nieuwenhuis M."/>
            <person name="Van De Peppel L.J.J."/>
        </authorList>
    </citation>
    <scope>NUCLEOTIDE SEQUENCE</scope>
    <source>
        <strain evidence="1">AP01</strain>
        <tissue evidence="1">Mycelium</tissue>
    </source>
</reference>
<evidence type="ECO:0000313" key="1">
    <source>
        <dbReference type="EMBL" id="KAG5640333.1"/>
    </source>
</evidence>
<reference evidence="1" key="2">
    <citation type="submission" date="2021-10" db="EMBL/GenBank/DDBJ databases">
        <title>Phylogenomics reveals ancestral predisposition of the termite-cultivated fungus Termitomyces towards a domesticated lifestyle.</title>
        <authorList>
            <person name="Auxier B."/>
            <person name="Grum-Grzhimaylo A."/>
            <person name="Cardenas M.E."/>
            <person name="Lodge J.D."/>
            <person name="Laessoe T."/>
            <person name="Pedersen O."/>
            <person name="Smith M.E."/>
            <person name="Kuyper T.W."/>
            <person name="Franco-Molano E.A."/>
            <person name="Baroni T.J."/>
            <person name="Aanen D.K."/>
        </authorList>
    </citation>
    <scope>NUCLEOTIDE SEQUENCE</scope>
    <source>
        <strain evidence="1">AP01</strain>
        <tissue evidence="1">Mycelium</tissue>
    </source>
</reference>
<organism evidence="1 2">
    <name type="scientific">Asterophora parasitica</name>
    <dbReference type="NCBI Taxonomy" id="117018"/>
    <lineage>
        <taxon>Eukaryota</taxon>
        <taxon>Fungi</taxon>
        <taxon>Dikarya</taxon>
        <taxon>Basidiomycota</taxon>
        <taxon>Agaricomycotina</taxon>
        <taxon>Agaricomycetes</taxon>
        <taxon>Agaricomycetidae</taxon>
        <taxon>Agaricales</taxon>
        <taxon>Tricholomatineae</taxon>
        <taxon>Lyophyllaceae</taxon>
        <taxon>Asterophora</taxon>
    </lineage>
</organism>
<sequence>MIKDFAHRPTAQQSLQHWYKVKSGIDVGRARWRLRRTNGSIGEQVFGATRNGFESLKFMLNKGSKPKTWANP</sequence>
<protein>
    <submittedName>
        <fullName evidence="1">Uncharacterized protein</fullName>
    </submittedName>
</protein>
<dbReference type="AlphaFoldDB" id="A0A9P7K7U4"/>
<dbReference type="Proteomes" id="UP000775547">
    <property type="component" value="Unassembled WGS sequence"/>
</dbReference>
<accession>A0A9P7K7U4</accession>
<proteinExistence type="predicted"/>
<name>A0A9P7K7U4_9AGAR</name>
<gene>
    <name evidence="1" type="ORF">DXG03_009207</name>
</gene>